<accession>A0ABS3WHF4</accession>
<name>A0ABS3WHF4_9BACL</name>
<proteinExistence type="predicted"/>
<gene>
    <name evidence="2" type="ORF">I8J29_26535</name>
</gene>
<keyword evidence="1" id="KW-1133">Transmembrane helix</keyword>
<evidence type="ECO:0000313" key="2">
    <source>
        <dbReference type="EMBL" id="MBO7747752.1"/>
    </source>
</evidence>
<dbReference type="EMBL" id="JAGGDJ010000039">
    <property type="protein sequence ID" value="MBO7747752.1"/>
    <property type="molecule type" value="Genomic_DNA"/>
</dbReference>
<reference evidence="2 3" key="1">
    <citation type="submission" date="2021-03" db="EMBL/GenBank/DDBJ databases">
        <title>Paenibacillus artemisicola MWE-103 whole genome sequence.</title>
        <authorList>
            <person name="Ham Y.J."/>
        </authorList>
    </citation>
    <scope>NUCLEOTIDE SEQUENCE [LARGE SCALE GENOMIC DNA]</scope>
    <source>
        <strain evidence="2 3">MWE-103</strain>
    </source>
</reference>
<keyword evidence="3" id="KW-1185">Reference proteome</keyword>
<dbReference type="Proteomes" id="UP000670947">
    <property type="component" value="Unassembled WGS sequence"/>
</dbReference>
<sequence>MTSNRPLAALLKREEGSFAVEASLVFPALFVALIALLMLSMYVYQTVAAYHGASLAAERTAFRWDNSARDPVSGIGPTGSYDGLYWRMTDNGALRSLFDLAAGGEGEGGIEIAVGVNGSAGAEDGDEEDASLPVLKMRAEGARVAGPFQGTMRYSGTLEKRVDAKLRQPLSIPVLEAFLGHSEPAAEASASIADPVELIRNVELARYYAGKFKGGMSGDQRKQAQAILIGRQGMEHG</sequence>
<protein>
    <submittedName>
        <fullName evidence="2">Pilus assembly protein</fullName>
    </submittedName>
</protein>
<organism evidence="2 3">
    <name type="scientific">Paenibacillus artemisiicola</name>
    <dbReference type="NCBI Taxonomy" id="1172618"/>
    <lineage>
        <taxon>Bacteria</taxon>
        <taxon>Bacillati</taxon>
        <taxon>Bacillota</taxon>
        <taxon>Bacilli</taxon>
        <taxon>Bacillales</taxon>
        <taxon>Paenibacillaceae</taxon>
        <taxon>Paenibacillus</taxon>
    </lineage>
</organism>
<keyword evidence="1" id="KW-0472">Membrane</keyword>
<evidence type="ECO:0000256" key="1">
    <source>
        <dbReference type="SAM" id="Phobius"/>
    </source>
</evidence>
<evidence type="ECO:0000313" key="3">
    <source>
        <dbReference type="Proteomes" id="UP000670947"/>
    </source>
</evidence>
<comment type="caution">
    <text evidence="2">The sequence shown here is derived from an EMBL/GenBank/DDBJ whole genome shotgun (WGS) entry which is preliminary data.</text>
</comment>
<feature type="transmembrane region" description="Helical" evidence="1">
    <location>
        <begin position="24"/>
        <end position="44"/>
    </location>
</feature>
<keyword evidence="1" id="KW-0812">Transmembrane</keyword>
<dbReference type="RefSeq" id="WP_208850382.1">
    <property type="nucleotide sequence ID" value="NZ_JAGGDJ010000039.1"/>
</dbReference>